<evidence type="ECO:0000313" key="5">
    <source>
        <dbReference type="Proteomes" id="UP000006556"/>
    </source>
</evidence>
<feature type="transmembrane region" description="Helical" evidence="2">
    <location>
        <begin position="50"/>
        <end position="72"/>
    </location>
</feature>
<feature type="transmembrane region" description="Helical" evidence="2">
    <location>
        <begin position="171"/>
        <end position="190"/>
    </location>
</feature>
<dbReference type="STRING" id="370438.PTH_2213"/>
<proteinExistence type="inferred from homology"/>
<keyword evidence="2" id="KW-0812">Transmembrane</keyword>
<dbReference type="Pfam" id="PF09335">
    <property type="entry name" value="VTT_dom"/>
    <property type="match status" value="1"/>
</dbReference>
<feature type="domain" description="VTT" evidence="3">
    <location>
        <begin position="30"/>
        <end position="155"/>
    </location>
</feature>
<reference evidence="5" key="1">
    <citation type="journal article" date="2008" name="Genome Res.">
        <title>The genome of Pelotomaculum thermopropionicum reveals niche-associated evolution in anaerobic microbiota.</title>
        <authorList>
            <person name="Kosaka T."/>
            <person name="Kato S."/>
            <person name="Shimoyama T."/>
            <person name="Ishii S."/>
            <person name="Abe T."/>
            <person name="Watanabe K."/>
        </authorList>
    </citation>
    <scope>NUCLEOTIDE SEQUENCE [LARGE SCALE GENOMIC DNA]</scope>
    <source>
        <strain evidence="5">DSM 13744 / JCM 10971 / SI</strain>
    </source>
</reference>
<accession>A5D050</accession>
<sequence length="202" mass="22211">MLDLIVKYLSTLGLAGLLAGVFIEAMGVPFPGGIMVILTGFLVNQGRLEFSSALMATLAGYTAGSLTAYLIGRNLGQPFFMRCSRYLRISPERLEQTRAWLDRSAPAFIVFGRFLPGVSNLTPYMAGVSRIGMGYFLFFNSIFAAGWGFLYLLVGMFFGHNYPLISGYLNTRLPLAGGGILVIYLVYLHLKGRLKKGIKKIK</sequence>
<dbReference type="AlphaFoldDB" id="A5D050"/>
<dbReference type="KEGG" id="pth:PTH_2213"/>
<keyword evidence="2" id="KW-1133">Transmembrane helix</keyword>
<organism evidence="4 5">
    <name type="scientific">Pelotomaculum thermopropionicum (strain DSM 13744 / JCM 10971 / SI)</name>
    <dbReference type="NCBI Taxonomy" id="370438"/>
    <lineage>
        <taxon>Bacteria</taxon>
        <taxon>Bacillati</taxon>
        <taxon>Bacillota</taxon>
        <taxon>Clostridia</taxon>
        <taxon>Eubacteriales</taxon>
        <taxon>Desulfotomaculaceae</taxon>
        <taxon>Pelotomaculum</taxon>
    </lineage>
</organism>
<dbReference type="PANTHER" id="PTHR42709">
    <property type="entry name" value="ALKALINE PHOSPHATASE LIKE PROTEIN"/>
    <property type="match status" value="1"/>
</dbReference>
<name>A5D050_PELTS</name>
<dbReference type="eggNOG" id="COG0586">
    <property type="taxonomic scope" value="Bacteria"/>
</dbReference>
<gene>
    <name evidence="4" type="primary">DedA</name>
    <name evidence="4" type="ordered locus">PTH_2213</name>
</gene>
<feature type="transmembrane region" description="Helical" evidence="2">
    <location>
        <begin position="12"/>
        <end position="38"/>
    </location>
</feature>
<dbReference type="InterPro" id="IPR032816">
    <property type="entry name" value="VTT_dom"/>
</dbReference>
<dbReference type="InterPro" id="IPR051311">
    <property type="entry name" value="DedA_domain"/>
</dbReference>
<evidence type="ECO:0000256" key="2">
    <source>
        <dbReference type="SAM" id="Phobius"/>
    </source>
</evidence>
<comment type="similarity">
    <text evidence="1">Belongs to the DedA family.</text>
</comment>
<evidence type="ECO:0000259" key="3">
    <source>
        <dbReference type="Pfam" id="PF09335"/>
    </source>
</evidence>
<keyword evidence="2" id="KW-0472">Membrane</keyword>
<feature type="transmembrane region" description="Helical" evidence="2">
    <location>
        <begin position="135"/>
        <end position="159"/>
    </location>
</feature>
<dbReference type="PANTHER" id="PTHR42709:SF9">
    <property type="entry name" value="ALKALINE PHOSPHATASE LIKE PROTEIN"/>
    <property type="match status" value="1"/>
</dbReference>
<protein>
    <submittedName>
        <fullName evidence="4">Uncharacterized membrane-associated protein</fullName>
    </submittedName>
</protein>
<evidence type="ECO:0000313" key="4">
    <source>
        <dbReference type="EMBL" id="BAF60394.1"/>
    </source>
</evidence>
<dbReference type="EMBL" id="AP009389">
    <property type="protein sequence ID" value="BAF60394.1"/>
    <property type="molecule type" value="Genomic_DNA"/>
</dbReference>
<keyword evidence="5" id="KW-1185">Reference proteome</keyword>
<evidence type="ECO:0000256" key="1">
    <source>
        <dbReference type="ARBA" id="ARBA00010792"/>
    </source>
</evidence>
<dbReference type="HOGENOM" id="CLU_044208_1_0_9"/>
<dbReference type="Proteomes" id="UP000006556">
    <property type="component" value="Chromosome"/>
</dbReference>
<dbReference type="GO" id="GO:0005886">
    <property type="term" value="C:plasma membrane"/>
    <property type="evidence" value="ECO:0007669"/>
    <property type="project" value="TreeGrafter"/>
</dbReference>